<proteinExistence type="predicted"/>
<feature type="signal peptide" evidence="1">
    <location>
        <begin position="1"/>
        <end position="25"/>
    </location>
</feature>
<name>A0ABR1G5I9_AURAN</name>
<sequence>MTARRGGGTCCDVNCLVLLASAVLALRLIATAPVLEPVPPPAPVGVYFCGPTRNGDLSNSYAAAWLATRGRFVKGVPLGMPFLKRFLSPGLMRRPGFNLSEHIDFRAVNMEGASYLMMRRASKNDRGALRTADAFDFYVEHLSAYERMVDLLSMEPAATRAAVVDAVVARLGAREARLRASFPRFLAPRPAGVAVMPFYGAAVATGHSTLELRELYLRLTLLSCARLFPNAAVAVATEADAARAAAAAESVARVVDVEILRLDAAIAAPEQLGIATVAEIQRRFATGDWTRHAHVLYTEADQVVHARRVAALLGSLTDAGRNSLVTPHRFLPRPAPDQFPRDLVSRMLAGSAGKRVRSAFAVAPVTGPPNLTATAWPERPVEVVVDDEATARCCFVKARCAHFLQPARKDKRVGLVPDPNLALFVTAAQGGSDPMIAGNGDLVSGERYRACELRLGGDACAGS</sequence>
<protein>
    <recommendedName>
        <fullName evidence="4">Glycosyltransferase family 92 protein</fullName>
    </recommendedName>
</protein>
<dbReference type="Proteomes" id="UP001363151">
    <property type="component" value="Unassembled WGS sequence"/>
</dbReference>
<evidence type="ECO:0000256" key="1">
    <source>
        <dbReference type="SAM" id="SignalP"/>
    </source>
</evidence>
<accession>A0ABR1G5I9</accession>
<keyword evidence="1" id="KW-0732">Signal</keyword>
<feature type="chain" id="PRO_5046066049" description="Glycosyltransferase family 92 protein" evidence="1">
    <location>
        <begin position="26"/>
        <end position="463"/>
    </location>
</feature>
<keyword evidence="3" id="KW-1185">Reference proteome</keyword>
<evidence type="ECO:0008006" key="4">
    <source>
        <dbReference type="Google" id="ProtNLM"/>
    </source>
</evidence>
<gene>
    <name evidence="2" type="ORF">SO694_00223013</name>
</gene>
<dbReference type="EMBL" id="JBBJCI010000106">
    <property type="protein sequence ID" value="KAK7248327.1"/>
    <property type="molecule type" value="Genomic_DNA"/>
</dbReference>
<reference evidence="2 3" key="1">
    <citation type="submission" date="2024-03" db="EMBL/GenBank/DDBJ databases">
        <title>Aureococcus anophagefferens CCMP1851 and Kratosvirus quantuckense: Draft genome of a second virus-susceptible host strain in the model system.</title>
        <authorList>
            <person name="Chase E."/>
            <person name="Truchon A.R."/>
            <person name="Schepens W."/>
            <person name="Wilhelm S.W."/>
        </authorList>
    </citation>
    <scope>NUCLEOTIDE SEQUENCE [LARGE SCALE GENOMIC DNA]</scope>
    <source>
        <strain evidence="2 3">CCMP1851</strain>
    </source>
</reference>
<evidence type="ECO:0000313" key="2">
    <source>
        <dbReference type="EMBL" id="KAK7248327.1"/>
    </source>
</evidence>
<organism evidence="2 3">
    <name type="scientific">Aureococcus anophagefferens</name>
    <name type="common">Harmful bloom alga</name>
    <dbReference type="NCBI Taxonomy" id="44056"/>
    <lineage>
        <taxon>Eukaryota</taxon>
        <taxon>Sar</taxon>
        <taxon>Stramenopiles</taxon>
        <taxon>Ochrophyta</taxon>
        <taxon>Pelagophyceae</taxon>
        <taxon>Pelagomonadales</taxon>
        <taxon>Pelagomonadaceae</taxon>
        <taxon>Aureococcus</taxon>
    </lineage>
</organism>
<evidence type="ECO:0000313" key="3">
    <source>
        <dbReference type="Proteomes" id="UP001363151"/>
    </source>
</evidence>
<comment type="caution">
    <text evidence="2">The sequence shown here is derived from an EMBL/GenBank/DDBJ whole genome shotgun (WGS) entry which is preliminary data.</text>
</comment>